<dbReference type="EMBL" id="JAIVFQ010000048">
    <property type="protein sequence ID" value="MCC5602314.1"/>
    <property type="molecule type" value="Genomic_DNA"/>
</dbReference>
<sequence>MEYSNNASNSLVLWMRAIAILSPRIIKTSSSLQEASLRGDDRSPVKAKTRWLRPHFDKAQ</sequence>
<dbReference type="Proteomes" id="UP001199525">
    <property type="component" value="Unassembled WGS sequence"/>
</dbReference>
<dbReference type="RefSeq" id="WP_229487278.1">
    <property type="nucleotide sequence ID" value="NZ_JAIVFQ010000048.1"/>
</dbReference>
<protein>
    <submittedName>
        <fullName evidence="2">Uncharacterized protein</fullName>
    </submittedName>
</protein>
<organism evidence="2 3">
    <name type="scientific">Nostoc favosum CHAB5714</name>
    <dbReference type="NCBI Taxonomy" id="2780399"/>
    <lineage>
        <taxon>Bacteria</taxon>
        <taxon>Bacillati</taxon>
        <taxon>Cyanobacteriota</taxon>
        <taxon>Cyanophyceae</taxon>
        <taxon>Nostocales</taxon>
        <taxon>Nostocaceae</taxon>
        <taxon>Nostoc</taxon>
        <taxon>Nostoc favosum</taxon>
    </lineage>
</organism>
<name>A0ABS8IEJ7_9NOSO</name>
<feature type="region of interest" description="Disordered" evidence="1">
    <location>
        <begin position="32"/>
        <end position="60"/>
    </location>
</feature>
<proteinExistence type="predicted"/>
<evidence type="ECO:0000313" key="2">
    <source>
        <dbReference type="EMBL" id="MCC5602314.1"/>
    </source>
</evidence>
<keyword evidence="3" id="KW-1185">Reference proteome</keyword>
<evidence type="ECO:0000256" key="1">
    <source>
        <dbReference type="SAM" id="MobiDB-lite"/>
    </source>
</evidence>
<comment type="caution">
    <text evidence="2">The sequence shown here is derived from an EMBL/GenBank/DDBJ whole genome shotgun (WGS) entry which is preliminary data.</text>
</comment>
<evidence type="ECO:0000313" key="3">
    <source>
        <dbReference type="Proteomes" id="UP001199525"/>
    </source>
</evidence>
<gene>
    <name evidence="2" type="ORF">LC586_24750</name>
</gene>
<reference evidence="2 3" key="1">
    <citation type="journal article" date="2021" name="Microorganisms">
        <title>Genome Evolution of Filamentous Cyanobacterium Nostoc Species: From Facultative Symbiosis to Free Living.</title>
        <authorList>
            <person name="Huo D."/>
            <person name="Li H."/>
            <person name="Cai F."/>
            <person name="Guo X."/>
            <person name="Qiao Z."/>
            <person name="Wang W."/>
            <person name="Yu G."/>
            <person name="Li R."/>
        </authorList>
    </citation>
    <scope>NUCLEOTIDE SEQUENCE [LARGE SCALE GENOMIC DNA]</scope>
    <source>
        <strain evidence="2 3">CHAB 5714</strain>
    </source>
</reference>
<accession>A0ABS8IEJ7</accession>